<dbReference type="Proteomes" id="UP000319143">
    <property type="component" value="Unassembled WGS sequence"/>
</dbReference>
<sequence length="838" mass="94006" precursor="true">MSERHYLRTSPPLLTMSIKNRTRLLFCSCLSAAFFFLASPTSLHAQGFGQATRLSDWRFQLGDVPYGGREHLDHSAWREVTVPHDWSVEHAARPDLASCTGYLPGGIAWYRTDLDLSDRTQIENQGKRFYLYFGGVYNNSEVFINGKWLSKRPNGYVSYMVDLTPYVKPDGKNVVAVRVDHSQSADSRWYTGSGIYRDVFLVTANPVHIGLWGIYYTASVTGDLETGQTATIDVETKIENHTGASVTVQVAHELRDPSGQTVATSSQTIEVEAGDDSQQQLTVKNPQLWEIASPDLYQLHTSVLSDGTKIDESTTSVGIRSLTFDPDKGFALNGKWTKIKGVCLHHDAGVLGAAVPKQVWRDRLLRLKEIGCNGIRTSHNPQATDLYDLCDELGMLVMDEAFDEWEYPKKKWIEGWNVGTPGFQGSADYFRTWGKQDLESMVRRDRNHPSVIMWSIGNEVDYPNDPYSHPVLSEEGIGQPHIAGYQESQPHADRLGEIAKELAAVVRSLDTSRPVTAALAGAVMSNETAYPDALDVVGYNYTEDRYVMDHQKYPQRVLYGSETSSRLDAWKVVEDNPFVFGQFIWTGIDYLGEAHRWPSRGFTTGLIDLSNQIKPNGHFRKSVWCDEPMAFLVTQRLRESRSERRRGSGPLSPHWNCQNDQSVRVICYTNGDAAELFLNGQSLGDRQPLDPKTRTIEWTVPYQPGRLEVVVDRNGESIAKHHLQTSGLPYAVRVDHVSGTLKGRHDVALAYLKIVDSEGNFVYLSDNEITCTVRGSGKLIGLENGSNNVTEDYTDHQHRCKNGRLLAYIQATEDTGEIRVEFHSPLLESETLDLTIAE</sequence>
<evidence type="ECO:0000259" key="6">
    <source>
        <dbReference type="Pfam" id="PF02836"/>
    </source>
</evidence>
<dbReference type="GO" id="GO:0005975">
    <property type="term" value="P:carbohydrate metabolic process"/>
    <property type="evidence" value="ECO:0007669"/>
    <property type="project" value="InterPro"/>
</dbReference>
<evidence type="ECO:0000256" key="1">
    <source>
        <dbReference type="ARBA" id="ARBA00007401"/>
    </source>
</evidence>
<feature type="chain" id="PRO_5023121886" evidence="4">
    <location>
        <begin position="46"/>
        <end position="838"/>
    </location>
</feature>
<evidence type="ECO:0000313" key="11">
    <source>
        <dbReference type="Proteomes" id="UP000319143"/>
    </source>
</evidence>
<dbReference type="SUPFAM" id="SSF51445">
    <property type="entry name" value="(Trans)glycosidases"/>
    <property type="match status" value="1"/>
</dbReference>
<dbReference type="Pfam" id="PF16355">
    <property type="entry name" value="DUF4982"/>
    <property type="match status" value="1"/>
</dbReference>
<dbReference type="InterPro" id="IPR006104">
    <property type="entry name" value="Glyco_hydro_2_N"/>
</dbReference>
<dbReference type="Gene3D" id="3.20.20.80">
    <property type="entry name" value="Glycosidases"/>
    <property type="match status" value="1"/>
</dbReference>
<feature type="domain" description="Glycoside hydrolase family 2" evidence="9">
    <location>
        <begin position="743"/>
        <end position="832"/>
    </location>
</feature>
<feature type="signal peptide" evidence="4">
    <location>
        <begin position="1"/>
        <end position="45"/>
    </location>
</feature>
<evidence type="ECO:0000259" key="7">
    <source>
        <dbReference type="Pfam" id="PF02837"/>
    </source>
</evidence>
<keyword evidence="11" id="KW-1185">Reference proteome</keyword>
<evidence type="ECO:0000259" key="8">
    <source>
        <dbReference type="Pfam" id="PF16355"/>
    </source>
</evidence>
<dbReference type="InterPro" id="IPR006101">
    <property type="entry name" value="Glyco_hydro_2"/>
</dbReference>
<keyword evidence="3 10" id="KW-0326">Glycosidase</keyword>
<dbReference type="Pfam" id="PF18565">
    <property type="entry name" value="Glyco_hydro2_C5"/>
    <property type="match status" value="1"/>
</dbReference>
<feature type="domain" description="Glycoside hydrolase family 2 immunoglobulin-like beta-sandwich" evidence="5">
    <location>
        <begin position="220"/>
        <end position="320"/>
    </location>
</feature>
<dbReference type="InterPro" id="IPR006102">
    <property type="entry name" value="Ig-like_GH2"/>
</dbReference>
<dbReference type="Gene3D" id="2.60.120.260">
    <property type="entry name" value="Galactose-binding domain-like"/>
    <property type="match status" value="1"/>
</dbReference>
<evidence type="ECO:0000256" key="2">
    <source>
        <dbReference type="ARBA" id="ARBA00022801"/>
    </source>
</evidence>
<accession>A0A5C6E026</accession>
<dbReference type="Pfam" id="PF00703">
    <property type="entry name" value="Glyco_hydro_2"/>
    <property type="match status" value="1"/>
</dbReference>
<dbReference type="PANTHER" id="PTHR42732">
    <property type="entry name" value="BETA-GALACTOSIDASE"/>
    <property type="match status" value="1"/>
</dbReference>
<protein>
    <submittedName>
        <fullName evidence="10">Evolved beta-galactosidase subunit alpha</fullName>
        <ecNumber evidence="10">3.2.1.23</ecNumber>
    </submittedName>
</protein>
<evidence type="ECO:0000256" key="3">
    <source>
        <dbReference type="ARBA" id="ARBA00023295"/>
    </source>
</evidence>
<comment type="similarity">
    <text evidence="1">Belongs to the glycosyl hydrolase 2 family.</text>
</comment>
<dbReference type="InterPro" id="IPR008979">
    <property type="entry name" value="Galactose-bd-like_sf"/>
</dbReference>
<dbReference type="InterPro" id="IPR036156">
    <property type="entry name" value="Beta-gal/glucu_dom_sf"/>
</dbReference>
<dbReference type="AlphaFoldDB" id="A0A5C6E026"/>
<dbReference type="SUPFAM" id="SSF49785">
    <property type="entry name" value="Galactose-binding domain-like"/>
    <property type="match status" value="1"/>
</dbReference>
<dbReference type="InterPro" id="IPR032311">
    <property type="entry name" value="DUF4982"/>
</dbReference>
<dbReference type="PRINTS" id="PR00132">
    <property type="entry name" value="GLHYDRLASE2"/>
</dbReference>
<evidence type="ECO:0000259" key="9">
    <source>
        <dbReference type="Pfam" id="PF18565"/>
    </source>
</evidence>
<keyword evidence="4" id="KW-0732">Signal</keyword>
<dbReference type="PROSITE" id="PS00608">
    <property type="entry name" value="GLYCOSYL_HYDROL_F2_2"/>
    <property type="match status" value="1"/>
</dbReference>
<name>A0A5C6E026_9BACT</name>
<feature type="domain" description="Glycosyl hydrolases family 2 sugar binding" evidence="7">
    <location>
        <begin position="106"/>
        <end position="203"/>
    </location>
</feature>
<dbReference type="PANTHER" id="PTHR42732:SF1">
    <property type="entry name" value="BETA-MANNOSIDASE"/>
    <property type="match status" value="1"/>
</dbReference>
<evidence type="ECO:0000313" key="10">
    <source>
        <dbReference type="EMBL" id="TWU42210.1"/>
    </source>
</evidence>
<dbReference type="InterPro" id="IPR040605">
    <property type="entry name" value="Glyco_hydro2_dom5"/>
</dbReference>
<gene>
    <name evidence="10" type="primary">ebgA</name>
    <name evidence="10" type="ORF">Poly41_05060</name>
</gene>
<dbReference type="Pfam" id="PF02837">
    <property type="entry name" value="Glyco_hydro_2_N"/>
    <property type="match status" value="1"/>
</dbReference>
<proteinExistence type="inferred from homology"/>
<feature type="domain" description="DUF4982" evidence="8">
    <location>
        <begin position="661"/>
        <end position="719"/>
    </location>
</feature>
<dbReference type="InterPro" id="IPR017853">
    <property type="entry name" value="GH"/>
</dbReference>
<evidence type="ECO:0000256" key="4">
    <source>
        <dbReference type="SAM" id="SignalP"/>
    </source>
</evidence>
<comment type="caution">
    <text evidence="10">The sequence shown here is derived from an EMBL/GenBank/DDBJ whole genome shotgun (WGS) entry which is preliminary data.</text>
</comment>
<dbReference type="Gene3D" id="2.60.40.10">
    <property type="entry name" value="Immunoglobulins"/>
    <property type="match status" value="3"/>
</dbReference>
<organism evidence="10 11">
    <name type="scientific">Novipirellula artificiosorum</name>
    <dbReference type="NCBI Taxonomy" id="2528016"/>
    <lineage>
        <taxon>Bacteria</taxon>
        <taxon>Pseudomonadati</taxon>
        <taxon>Planctomycetota</taxon>
        <taxon>Planctomycetia</taxon>
        <taxon>Pirellulales</taxon>
        <taxon>Pirellulaceae</taxon>
        <taxon>Novipirellula</taxon>
    </lineage>
</organism>
<dbReference type="Pfam" id="PF02836">
    <property type="entry name" value="Glyco_hydro_2_C"/>
    <property type="match status" value="1"/>
</dbReference>
<reference evidence="10 11" key="1">
    <citation type="submission" date="2019-02" db="EMBL/GenBank/DDBJ databases">
        <title>Deep-cultivation of Planctomycetes and their phenomic and genomic characterization uncovers novel biology.</title>
        <authorList>
            <person name="Wiegand S."/>
            <person name="Jogler M."/>
            <person name="Boedeker C."/>
            <person name="Pinto D."/>
            <person name="Vollmers J."/>
            <person name="Rivas-Marin E."/>
            <person name="Kohn T."/>
            <person name="Peeters S.H."/>
            <person name="Heuer A."/>
            <person name="Rast P."/>
            <person name="Oberbeckmann S."/>
            <person name="Bunk B."/>
            <person name="Jeske O."/>
            <person name="Meyerdierks A."/>
            <person name="Storesund J.E."/>
            <person name="Kallscheuer N."/>
            <person name="Luecker S."/>
            <person name="Lage O.M."/>
            <person name="Pohl T."/>
            <person name="Merkel B.J."/>
            <person name="Hornburger P."/>
            <person name="Mueller R.-W."/>
            <person name="Bruemmer F."/>
            <person name="Labrenz M."/>
            <person name="Spormann A.M."/>
            <person name="Op Den Camp H."/>
            <person name="Overmann J."/>
            <person name="Amann R."/>
            <person name="Jetten M.S.M."/>
            <person name="Mascher T."/>
            <person name="Medema M.H."/>
            <person name="Devos D.P."/>
            <person name="Kaster A.-K."/>
            <person name="Ovreas L."/>
            <person name="Rohde M."/>
            <person name="Galperin M.Y."/>
            <person name="Jogler C."/>
        </authorList>
    </citation>
    <scope>NUCLEOTIDE SEQUENCE [LARGE SCALE GENOMIC DNA]</scope>
    <source>
        <strain evidence="10 11">Poly41</strain>
    </source>
</reference>
<dbReference type="InterPro" id="IPR006103">
    <property type="entry name" value="Glyco_hydro_2_cat"/>
</dbReference>
<dbReference type="SUPFAM" id="SSF49303">
    <property type="entry name" value="beta-Galactosidase/glucuronidase domain"/>
    <property type="match status" value="1"/>
</dbReference>
<dbReference type="InterPro" id="IPR023232">
    <property type="entry name" value="Glyco_hydro_2_AS"/>
</dbReference>
<dbReference type="InterPro" id="IPR013783">
    <property type="entry name" value="Ig-like_fold"/>
</dbReference>
<dbReference type="InterPro" id="IPR051913">
    <property type="entry name" value="GH2_Domain-Containing"/>
</dbReference>
<dbReference type="GO" id="GO:0004565">
    <property type="term" value="F:beta-galactosidase activity"/>
    <property type="evidence" value="ECO:0007669"/>
    <property type="project" value="UniProtKB-EC"/>
</dbReference>
<feature type="domain" description="Glycoside hydrolase family 2 catalytic" evidence="6">
    <location>
        <begin position="327"/>
        <end position="520"/>
    </location>
</feature>
<evidence type="ECO:0000259" key="5">
    <source>
        <dbReference type="Pfam" id="PF00703"/>
    </source>
</evidence>
<dbReference type="EMBL" id="SJPV01000001">
    <property type="protein sequence ID" value="TWU42210.1"/>
    <property type="molecule type" value="Genomic_DNA"/>
</dbReference>
<dbReference type="EC" id="3.2.1.23" evidence="10"/>
<keyword evidence="2 10" id="KW-0378">Hydrolase</keyword>